<sequence length="129" mass="15502">MFNFFIVFTNNNTFKNYDQPKTSKDFYDFALNNITIRKKNYQMEDPFKQDISSLSHGFMANKFKSQSIFNAKDSFIKFKYLIKIEYVNVKDDDMNSSDKYTSTEVYDITFEQRRTIDFEQALFEKNQVC</sequence>
<evidence type="ECO:0000313" key="1">
    <source>
        <dbReference type="EMBL" id="RNA26024.1"/>
    </source>
</evidence>
<accession>A0A3M7RR49</accession>
<proteinExistence type="predicted"/>
<dbReference type="AlphaFoldDB" id="A0A3M7RR49"/>
<comment type="caution">
    <text evidence="1">The sequence shown here is derived from an EMBL/GenBank/DDBJ whole genome shotgun (WGS) entry which is preliminary data.</text>
</comment>
<protein>
    <submittedName>
        <fullName evidence="1">Uncharacterized protein</fullName>
    </submittedName>
</protein>
<reference evidence="1 2" key="1">
    <citation type="journal article" date="2018" name="Sci. Rep.">
        <title>Genomic signatures of local adaptation to the degree of environmental predictability in rotifers.</title>
        <authorList>
            <person name="Franch-Gras L."/>
            <person name="Hahn C."/>
            <person name="Garcia-Roger E.M."/>
            <person name="Carmona M.J."/>
            <person name="Serra M."/>
            <person name="Gomez A."/>
        </authorList>
    </citation>
    <scope>NUCLEOTIDE SEQUENCE [LARGE SCALE GENOMIC DNA]</scope>
    <source>
        <strain evidence="1">HYR1</strain>
    </source>
</reference>
<evidence type="ECO:0000313" key="2">
    <source>
        <dbReference type="Proteomes" id="UP000276133"/>
    </source>
</evidence>
<dbReference type="Proteomes" id="UP000276133">
    <property type="component" value="Unassembled WGS sequence"/>
</dbReference>
<dbReference type="EMBL" id="REGN01002810">
    <property type="protein sequence ID" value="RNA26024.1"/>
    <property type="molecule type" value="Genomic_DNA"/>
</dbReference>
<gene>
    <name evidence="1" type="ORF">BpHYR1_006707</name>
</gene>
<keyword evidence="2" id="KW-1185">Reference proteome</keyword>
<organism evidence="1 2">
    <name type="scientific">Brachionus plicatilis</name>
    <name type="common">Marine rotifer</name>
    <name type="synonym">Brachionus muelleri</name>
    <dbReference type="NCBI Taxonomy" id="10195"/>
    <lineage>
        <taxon>Eukaryota</taxon>
        <taxon>Metazoa</taxon>
        <taxon>Spiralia</taxon>
        <taxon>Gnathifera</taxon>
        <taxon>Rotifera</taxon>
        <taxon>Eurotatoria</taxon>
        <taxon>Monogononta</taxon>
        <taxon>Pseudotrocha</taxon>
        <taxon>Ploima</taxon>
        <taxon>Brachionidae</taxon>
        <taxon>Brachionus</taxon>
    </lineage>
</organism>
<name>A0A3M7RR49_BRAPC</name>